<evidence type="ECO:0000259" key="1">
    <source>
        <dbReference type="Pfam" id="PF18135"/>
    </source>
</evidence>
<dbReference type="InterPro" id="IPR041635">
    <property type="entry name" value="Type_ISP_LLaBIII_C"/>
</dbReference>
<dbReference type="RefSeq" id="WP_152305578.1">
    <property type="nucleotide sequence ID" value="NZ_CP044628.1"/>
</dbReference>
<evidence type="ECO:0000313" key="3">
    <source>
        <dbReference type="Proteomes" id="UP001164513"/>
    </source>
</evidence>
<accession>A0AAX3JNE8</accession>
<organism evidence="2 3">
    <name type="scientific">Borrelia miyamotoi</name>
    <dbReference type="NCBI Taxonomy" id="47466"/>
    <lineage>
        <taxon>Bacteria</taxon>
        <taxon>Pseudomonadati</taxon>
        <taxon>Spirochaetota</taxon>
        <taxon>Spirochaetia</taxon>
        <taxon>Spirochaetales</taxon>
        <taxon>Borreliaceae</taxon>
        <taxon>Borrelia</taxon>
    </lineage>
</organism>
<keyword evidence="2" id="KW-0614">Plasmid</keyword>
<evidence type="ECO:0000313" key="2">
    <source>
        <dbReference type="EMBL" id="WAZ72431.1"/>
    </source>
</evidence>
<geneLocation type="plasmid" evidence="2 3">
    <name>pZSt-lp66</name>
</geneLocation>
<gene>
    <name evidence="2" type="ORF">O5404_05250</name>
</gene>
<dbReference type="AlphaFoldDB" id="A0AAX3JNE8"/>
<dbReference type="Pfam" id="PF18135">
    <property type="entry name" value="Type_ISP_C"/>
    <property type="match status" value="1"/>
</dbReference>
<dbReference type="Proteomes" id="UP001164513">
    <property type="component" value="Plasmid pZSt-lp66"/>
</dbReference>
<protein>
    <recommendedName>
        <fullName evidence="1">Type ISP restriction-modification enzyme LLaBIII C-terminal specificity domain-containing protein</fullName>
    </recommendedName>
</protein>
<proteinExistence type="predicted"/>
<sequence>MNILKTKKNLYNNNSKFINVPFSVYEFTIGNYQVIKNYLKYRKGKELSINEIEHCKKVIRVIDYTIEI</sequence>
<name>A0AAX3JNE8_9SPIR</name>
<feature type="domain" description="Type ISP restriction-modification enzyme LLaBIII C-terminal specificity" evidence="1">
    <location>
        <begin position="10"/>
        <end position="67"/>
    </location>
</feature>
<dbReference type="EMBL" id="CP114723">
    <property type="protein sequence ID" value="WAZ72431.1"/>
    <property type="molecule type" value="Genomic_DNA"/>
</dbReference>
<reference evidence="2" key="1">
    <citation type="submission" date="2022-12" db="EMBL/GenBank/DDBJ databases">
        <title>B. miyamotoi WGS.</title>
        <authorList>
            <person name="Gabriele M."/>
            <person name="Kuleshov K.V."/>
            <person name="Hepner S."/>
            <person name="Hoornstra D."/>
            <person name="Hovius J.W."/>
            <person name="Platonov A.E."/>
            <person name="Fingerle V."/>
            <person name="Strube C."/>
        </authorList>
    </citation>
    <scope>NUCLEOTIDE SEQUENCE</scope>
    <source>
        <strain evidence="2">ZStruIII14-9</strain>
        <plasmid evidence="2">pZSt-lp66</plasmid>
    </source>
</reference>